<dbReference type="InterPro" id="IPR013762">
    <property type="entry name" value="Integrase-like_cat_sf"/>
</dbReference>
<comment type="similarity">
    <text evidence="1">Belongs to the 'phage' integrase family.</text>
</comment>
<accession>A0A5C6AYN8</accession>
<name>A0A5C6AYN8_9BACT</name>
<evidence type="ECO:0000256" key="1">
    <source>
        <dbReference type="ARBA" id="ARBA00008857"/>
    </source>
</evidence>
<organism evidence="5 6">
    <name type="scientific">Neorhodopirellula pilleata</name>
    <dbReference type="NCBI Taxonomy" id="2714738"/>
    <lineage>
        <taxon>Bacteria</taxon>
        <taxon>Pseudomonadati</taxon>
        <taxon>Planctomycetota</taxon>
        <taxon>Planctomycetia</taxon>
        <taxon>Pirellulales</taxon>
        <taxon>Pirellulaceae</taxon>
        <taxon>Neorhodopirellula</taxon>
    </lineage>
</organism>
<comment type="caution">
    <text evidence="5">The sequence shown here is derived from an EMBL/GenBank/DDBJ whole genome shotgun (WGS) entry which is preliminary data.</text>
</comment>
<dbReference type="EMBL" id="SJPM01000001">
    <property type="protein sequence ID" value="TWU04106.1"/>
    <property type="molecule type" value="Genomic_DNA"/>
</dbReference>
<dbReference type="PANTHER" id="PTHR30349:SF41">
    <property type="entry name" value="INTEGRASE_RECOMBINASE PROTEIN MJ0367-RELATED"/>
    <property type="match status" value="1"/>
</dbReference>
<reference evidence="5 6" key="1">
    <citation type="submission" date="2019-02" db="EMBL/GenBank/DDBJ databases">
        <title>Deep-cultivation of Planctomycetes and their phenomic and genomic characterization uncovers novel biology.</title>
        <authorList>
            <person name="Wiegand S."/>
            <person name="Jogler M."/>
            <person name="Boedeker C."/>
            <person name="Pinto D."/>
            <person name="Vollmers J."/>
            <person name="Rivas-Marin E."/>
            <person name="Kohn T."/>
            <person name="Peeters S.H."/>
            <person name="Heuer A."/>
            <person name="Rast P."/>
            <person name="Oberbeckmann S."/>
            <person name="Bunk B."/>
            <person name="Jeske O."/>
            <person name="Meyerdierks A."/>
            <person name="Storesund J.E."/>
            <person name="Kallscheuer N."/>
            <person name="Luecker S."/>
            <person name="Lage O.M."/>
            <person name="Pohl T."/>
            <person name="Merkel B.J."/>
            <person name="Hornburger P."/>
            <person name="Mueller R.-W."/>
            <person name="Bruemmer F."/>
            <person name="Labrenz M."/>
            <person name="Spormann A.M."/>
            <person name="Op Den Camp H."/>
            <person name="Overmann J."/>
            <person name="Amann R."/>
            <person name="Jetten M.S.M."/>
            <person name="Mascher T."/>
            <person name="Medema M.H."/>
            <person name="Devos D.P."/>
            <person name="Kaster A.-K."/>
            <person name="Ovreas L."/>
            <person name="Rohde M."/>
            <person name="Galperin M.Y."/>
            <person name="Jogler C."/>
        </authorList>
    </citation>
    <scope>NUCLEOTIDE SEQUENCE [LARGE SCALE GENOMIC DNA]</scope>
    <source>
        <strain evidence="5 6">Pla100</strain>
    </source>
</reference>
<dbReference type="SUPFAM" id="SSF56349">
    <property type="entry name" value="DNA breaking-rejoining enzymes"/>
    <property type="match status" value="1"/>
</dbReference>
<keyword evidence="3" id="KW-0233">DNA recombination</keyword>
<evidence type="ECO:0000259" key="4">
    <source>
        <dbReference type="PROSITE" id="PS51898"/>
    </source>
</evidence>
<keyword evidence="2" id="KW-0238">DNA-binding</keyword>
<dbReference type="GO" id="GO:0006310">
    <property type="term" value="P:DNA recombination"/>
    <property type="evidence" value="ECO:0007669"/>
    <property type="project" value="UniProtKB-KW"/>
</dbReference>
<sequence length="343" mass="39352">MPRQPKPFFRKQTQSWYFSTGGQQIKLGKDKDAAFTKFHQMMADPATIATDNTTLYQLSQTYLDWVKTNRKKATYDRSLHYLKSFIDKVGKQLKVTHLKPFHVNRWIDKPTWNSTSRADAIGVVQRNLNWAVEQGYLIRNPIAGMRKPKKKRRDVFYTHEQWKKIRDHANAPFDDLLDFLYCTGCRPFEARTIEARFILDDMVIFPTDQSKGEIEPRVIYLVPKAKAILDRLATEHPTGHVFRNSQGRSWTKDSIKCRLDRISQKVGFHVIAYGARHSWATHALTSGGIDSVAAAHLMGHKDPAMVAQVYSHLAKQPEFLRAQAAKAIQGHASEQDDSSNQLT</sequence>
<dbReference type="OrthoDB" id="255290at2"/>
<evidence type="ECO:0000256" key="3">
    <source>
        <dbReference type="ARBA" id="ARBA00023172"/>
    </source>
</evidence>
<evidence type="ECO:0000256" key="2">
    <source>
        <dbReference type="ARBA" id="ARBA00023125"/>
    </source>
</evidence>
<dbReference type="Pfam" id="PF00589">
    <property type="entry name" value="Phage_integrase"/>
    <property type="match status" value="1"/>
</dbReference>
<dbReference type="InterPro" id="IPR010998">
    <property type="entry name" value="Integrase_recombinase_N"/>
</dbReference>
<dbReference type="AlphaFoldDB" id="A0A5C6AYN8"/>
<gene>
    <name evidence="5" type="primary">xerC_1</name>
    <name evidence="5" type="ORF">Pla100_10430</name>
</gene>
<evidence type="ECO:0000313" key="5">
    <source>
        <dbReference type="EMBL" id="TWU04106.1"/>
    </source>
</evidence>
<dbReference type="Gene3D" id="1.10.150.130">
    <property type="match status" value="1"/>
</dbReference>
<dbReference type="RefSeq" id="WP_146576489.1">
    <property type="nucleotide sequence ID" value="NZ_SJPM01000001.1"/>
</dbReference>
<dbReference type="PROSITE" id="PS51898">
    <property type="entry name" value="TYR_RECOMBINASE"/>
    <property type="match status" value="1"/>
</dbReference>
<dbReference type="InterPro" id="IPR050090">
    <property type="entry name" value="Tyrosine_recombinase_XerCD"/>
</dbReference>
<keyword evidence="6" id="KW-1185">Reference proteome</keyword>
<feature type="domain" description="Tyr recombinase" evidence="4">
    <location>
        <begin position="152"/>
        <end position="325"/>
    </location>
</feature>
<evidence type="ECO:0000313" key="6">
    <source>
        <dbReference type="Proteomes" id="UP000316213"/>
    </source>
</evidence>
<dbReference type="PANTHER" id="PTHR30349">
    <property type="entry name" value="PHAGE INTEGRASE-RELATED"/>
    <property type="match status" value="1"/>
</dbReference>
<dbReference type="InterPro" id="IPR011010">
    <property type="entry name" value="DNA_brk_join_enz"/>
</dbReference>
<dbReference type="GO" id="GO:0015074">
    <property type="term" value="P:DNA integration"/>
    <property type="evidence" value="ECO:0007669"/>
    <property type="project" value="InterPro"/>
</dbReference>
<proteinExistence type="inferred from homology"/>
<dbReference type="GO" id="GO:0003677">
    <property type="term" value="F:DNA binding"/>
    <property type="evidence" value="ECO:0007669"/>
    <property type="project" value="UniProtKB-KW"/>
</dbReference>
<protein>
    <submittedName>
        <fullName evidence="5">Tyrosine recombinase XerC</fullName>
    </submittedName>
</protein>
<dbReference type="Gene3D" id="1.10.443.10">
    <property type="entry name" value="Intergrase catalytic core"/>
    <property type="match status" value="1"/>
</dbReference>
<dbReference type="Proteomes" id="UP000316213">
    <property type="component" value="Unassembled WGS sequence"/>
</dbReference>
<dbReference type="InterPro" id="IPR002104">
    <property type="entry name" value="Integrase_catalytic"/>
</dbReference>